<dbReference type="RefSeq" id="WP_164312768.1">
    <property type="nucleotide sequence ID" value="NZ_JAAGLU010000004.1"/>
</dbReference>
<proteinExistence type="predicted"/>
<dbReference type="Gene3D" id="2.60.120.200">
    <property type="match status" value="1"/>
</dbReference>
<feature type="chain" id="PRO_5025337026" evidence="1">
    <location>
        <begin position="28"/>
        <end position="709"/>
    </location>
</feature>
<dbReference type="GO" id="GO:0005975">
    <property type="term" value="P:carbohydrate metabolic process"/>
    <property type="evidence" value="ECO:0007669"/>
    <property type="project" value="UniProtKB-ARBA"/>
</dbReference>
<evidence type="ECO:0000259" key="3">
    <source>
        <dbReference type="Pfam" id="PF13472"/>
    </source>
</evidence>
<dbReference type="EMBL" id="JAAGLU010000004">
    <property type="protein sequence ID" value="NEC85298.1"/>
    <property type="molecule type" value="Genomic_DNA"/>
</dbReference>
<dbReference type="InterPro" id="IPR013783">
    <property type="entry name" value="Ig-like_fold"/>
</dbReference>
<dbReference type="InterPro" id="IPR053140">
    <property type="entry name" value="GDSL_Rv0518-like"/>
</dbReference>
<dbReference type="PROSITE" id="PS51318">
    <property type="entry name" value="TAT"/>
    <property type="match status" value="1"/>
</dbReference>
<dbReference type="InterPro" id="IPR018905">
    <property type="entry name" value="A-galactase_NEW3"/>
</dbReference>
<feature type="domain" description="Alpha-galactosidase NEW3" evidence="2">
    <location>
        <begin position="421"/>
        <end position="496"/>
    </location>
</feature>
<protein>
    <submittedName>
        <fullName evidence="4">G-D-S-L family lipolytic protein</fullName>
    </submittedName>
</protein>
<dbReference type="Pfam" id="PF13472">
    <property type="entry name" value="Lipase_GDSL_2"/>
    <property type="match status" value="1"/>
</dbReference>
<dbReference type="InterPro" id="IPR013830">
    <property type="entry name" value="SGNH_hydro"/>
</dbReference>
<dbReference type="Gene3D" id="3.40.50.1110">
    <property type="entry name" value="SGNH hydrolase"/>
    <property type="match status" value="1"/>
</dbReference>
<evidence type="ECO:0000256" key="1">
    <source>
        <dbReference type="SAM" id="SignalP"/>
    </source>
</evidence>
<dbReference type="Pfam" id="PF10633">
    <property type="entry name" value="NPCBM_assoc"/>
    <property type="match status" value="1"/>
</dbReference>
<dbReference type="CDD" id="cd01830">
    <property type="entry name" value="XynE_like"/>
    <property type="match status" value="1"/>
</dbReference>
<dbReference type="PANTHER" id="PTHR43784:SF2">
    <property type="entry name" value="GDSL-LIKE LIPASE_ACYLHYDROLASE, PUTATIVE (AFU_ORTHOLOGUE AFUA_2G00820)-RELATED"/>
    <property type="match status" value="1"/>
</dbReference>
<comment type="caution">
    <text evidence="4">The sequence shown here is derived from an EMBL/GenBank/DDBJ whole genome shotgun (WGS) entry which is preliminary data.</text>
</comment>
<organism evidence="4">
    <name type="scientific">Streptomyces sp. SID12501</name>
    <dbReference type="NCBI Taxonomy" id="2706042"/>
    <lineage>
        <taxon>Bacteria</taxon>
        <taxon>Bacillati</taxon>
        <taxon>Actinomycetota</taxon>
        <taxon>Actinomycetes</taxon>
        <taxon>Kitasatosporales</taxon>
        <taxon>Streptomycetaceae</taxon>
        <taxon>Streptomyces</taxon>
    </lineage>
</organism>
<dbReference type="PANTHER" id="PTHR43784">
    <property type="entry name" value="GDSL-LIKE LIPASE/ACYLHYDROLASE, PUTATIVE (AFU_ORTHOLOGUE AFUA_2G00820)-RELATED"/>
    <property type="match status" value="1"/>
</dbReference>
<reference evidence="4" key="1">
    <citation type="submission" date="2020-01" db="EMBL/GenBank/DDBJ databases">
        <title>Insect and environment-associated Actinomycetes.</title>
        <authorList>
            <person name="Currrie C."/>
            <person name="Chevrette M."/>
            <person name="Carlson C."/>
            <person name="Stubbendieck R."/>
            <person name="Wendt-Pienkowski E."/>
        </authorList>
    </citation>
    <scope>NUCLEOTIDE SEQUENCE</scope>
    <source>
        <strain evidence="4">SID12501</strain>
    </source>
</reference>
<dbReference type="SUPFAM" id="SSF52266">
    <property type="entry name" value="SGNH hydrolase"/>
    <property type="match status" value="1"/>
</dbReference>
<dbReference type="InterPro" id="IPR036514">
    <property type="entry name" value="SGNH_hydro_sf"/>
</dbReference>
<accession>A0A6B3BJ96</accession>
<dbReference type="AlphaFoldDB" id="A0A6B3BJ96"/>
<dbReference type="InterPro" id="IPR006311">
    <property type="entry name" value="TAT_signal"/>
</dbReference>
<keyword evidence="1" id="KW-0732">Signal</keyword>
<feature type="signal peptide" evidence="1">
    <location>
        <begin position="1"/>
        <end position="27"/>
    </location>
</feature>
<feature type="domain" description="SGNH hydrolase-type esterase" evidence="3">
    <location>
        <begin position="205"/>
        <end position="389"/>
    </location>
</feature>
<sequence>MPRRRKFTALAAVAVAAVLAALLPASAAEAGAEQQGWLGSWATAQHASYDPGTSEVTVRIPVHVSAGGTSVRIRLTNGFTDQPVTIGHATVGRRASGSSVSDPRDLTFADKGEVTIPAGGQAASDGVRIPVAARSDLVVSLYFPGRLTHVSQHWMGLQTVYWTPDGGGDHAGDAGGDAFTTTDSTFPFLTGVDVRGGPARGSVVALGDSITDGASSASSANRRWPDYLAARLSACATPAGVLNAGISGNRITAGTDGNPSAPERLERDVLSQPGARTVVLFEGVNDLSWGGATGDQVIDGMKGIVRRAHARGLRVIGATVVPYRGWGDWWTEAKEADRQKVNTFVRDGGVFDGYADFDKAVRDPDDPTRYGAAFDSCDHLHPNDTGMKAFADAVDLAGLGVAHDCPSARVRLTPYHPSLPAGRATDVITTVTNTGRKAVTRVTTALRLPAGWTVEAEGNPGVDSLVPGGSHTVTWRVTPSTDAIWGPYDIGVRTSYRQAGRTRLDTDSVGADVTPVPSAVRPPYRTFATADDAQFAQNDKQFAIWAGGQDLAGWKDEKAAIHLPDAVPASGSLTARLVGQTGSGPSAKAGIAVANDLTAPEKGGYGVLTMSKSYGLEFMTDSDGDGHLDTWAGGGVSTHPAWLRLVRAGTTYTAYSSTNNGLAWNEIASVTVPSATGFLDAGVVASAVNLNHPGTTVRAVFDHFTVEVS</sequence>
<gene>
    <name evidence="4" type="ORF">G3I71_05400</name>
</gene>
<dbReference type="Gene3D" id="2.60.40.10">
    <property type="entry name" value="Immunoglobulins"/>
    <property type="match status" value="1"/>
</dbReference>
<name>A0A6B3BJ96_9ACTN</name>
<evidence type="ECO:0000313" key="4">
    <source>
        <dbReference type="EMBL" id="NEC85298.1"/>
    </source>
</evidence>
<evidence type="ECO:0000259" key="2">
    <source>
        <dbReference type="Pfam" id="PF10633"/>
    </source>
</evidence>